<dbReference type="EMBL" id="JABANP010000464">
    <property type="protein sequence ID" value="KAF4682026.1"/>
    <property type="molecule type" value="Genomic_DNA"/>
</dbReference>
<dbReference type="Proteomes" id="UP000541610">
    <property type="component" value="Unassembled WGS sequence"/>
</dbReference>
<gene>
    <name evidence="1" type="ORF">FOZ60_011219</name>
</gene>
<proteinExistence type="predicted"/>
<sequence length="547" mass="61208">MMMLHKKPMPTSSPVSFSTFYSTVVRRLMLISRARKGARLEQQERAVRFRGLYAVTAYMDHLRATLVCQALRRHQGRVSMPVITASHPFDGATFTPFEVQVSASSVLSSTLKENQTSAVLYTVRIAGPVLLDNVLSLIEACSEHRRKPFKTTFDCDPKCHFGLNAFTRARDRGRLTEIEFDPTDGWCLRFEPVSSRYLMSEAFHIILSCRAVNPHSSRSLRTIESLSHTSSDSHTPLASPRLFSVMPQTMYVPKSATPVEQNCIINDIIETESRSWPSVKDAVRRLVRMDQNTEATVGQVRRLDGKGVPTELGEKSSETIGLRINYRGGPRISEDAPKKWNKPRASCDLVRFAHEYEATLGSNPYAQKPIFIPVKVDGHEAGMPLSVCPIRESEQQLCIASLAISLAPRWEFQPTANRSRPEVFKQPSPYYRYMKPSFITTILFIIGVAVGAPYGDTAANSTIKSDDHVFLEILDGHRYPINNDTTVNDTREAETGQVGVSFACLACIYCVYDLIAPPCWPALAICGGVWCDCCRQLRIEATALWSD</sequence>
<name>A0A7J6NDV0_PEROL</name>
<comment type="caution">
    <text evidence="1">The sequence shown here is derived from an EMBL/GenBank/DDBJ whole genome shotgun (WGS) entry which is preliminary data.</text>
</comment>
<accession>A0A7J6NDV0</accession>
<reference evidence="1 2" key="1">
    <citation type="submission" date="2020-04" db="EMBL/GenBank/DDBJ databases">
        <title>Perkinsus olseni comparative genomics.</title>
        <authorList>
            <person name="Bogema D.R."/>
        </authorList>
    </citation>
    <scope>NUCLEOTIDE SEQUENCE [LARGE SCALE GENOMIC DNA]</scope>
    <source>
        <strain evidence="1">00978-12</strain>
    </source>
</reference>
<organism evidence="1 2">
    <name type="scientific">Perkinsus olseni</name>
    <name type="common">Perkinsus atlanticus</name>
    <dbReference type="NCBI Taxonomy" id="32597"/>
    <lineage>
        <taxon>Eukaryota</taxon>
        <taxon>Sar</taxon>
        <taxon>Alveolata</taxon>
        <taxon>Perkinsozoa</taxon>
        <taxon>Perkinsea</taxon>
        <taxon>Perkinsida</taxon>
        <taxon>Perkinsidae</taxon>
        <taxon>Perkinsus</taxon>
    </lineage>
</organism>
<protein>
    <submittedName>
        <fullName evidence="1">Uncharacterized protein</fullName>
    </submittedName>
</protein>
<dbReference type="AlphaFoldDB" id="A0A7J6NDV0"/>
<evidence type="ECO:0000313" key="2">
    <source>
        <dbReference type="Proteomes" id="UP000541610"/>
    </source>
</evidence>
<evidence type="ECO:0000313" key="1">
    <source>
        <dbReference type="EMBL" id="KAF4682026.1"/>
    </source>
</evidence>